<organism evidence="2">
    <name type="scientific">Lygus hesperus</name>
    <name type="common">Western plant bug</name>
    <dbReference type="NCBI Taxonomy" id="30085"/>
    <lineage>
        <taxon>Eukaryota</taxon>
        <taxon>Metazoa</taxon>
        <taxon>Ecdysozoa</taxon>
        <taxon>Arthropoda</taxon>
        <taxon>Hexapoda</taxon>
        <taxon>Insecta</taxon>
        <taxon>Pterygota</taxon>
        <taxon>Neoptera</taxon>
        <taxon>Paraneoptera</taxon>
        <taxon>Hemiptera</taxon>
        <taxon>Heteroptera</taxon>
        <taxon>Panheteroptera</taxon>
        <taxon>Cimicomorpha</taxon>
        <taxon>Miridae</taxon>
        <taxon>Mirini</taxon>
        <taxon>Lygus</taxon>
    </lineage>
</organism>
<dbReference type="EMBL" id="GDHC01004610">
    <property type="protein sequence ID" value="JAQ14019.1"/>
    <property type="molecule type" value="Transcribed_RNA"/>
</dbReference>
<feature type="compositionally biased region" description="Basic and acidic residues" evidence="1">
    <location>
        <begin position="112"/>
        <end position="123"/>
    </location>
</feature>
<gene>
    <name evidence="2" type="ORF">g.6390</name>
</gene>
<evidence type="ECO:0000313" key="2">
    <source>
        <dbReference type="EMBL" id="JAQ14019.1"/>
    </source>
</evidence>
<sequence length="133" mass="15031">MVNSKNKKSKKSTRKKKNSTQSKVKNVKVKEEKKFDIIGQKYEKPSELDVLRLFYESAYRENPKSEMAARWCLAHGLLPNDIAEAMVKQDTKPRSSTSSKSAKSARSTASSKESKKSNKDTKDPPPLQPSKNK</sequence>
<protein>
    <submittedName>
        <fullName evidence="2">Uncharacterized protein</fullName>
    </submittedName>
</protein>
<feature type="compositionally biased region" description="Pro residues" evidence="1">
    <location>
        <begin position="124"/>
        <end position="133"/>
    </location>
</feature>
<feature type="compositionally biased region" description="Basic residues" evidence="1">
    <location>
        <begin position="1"/>
        <end position="18"/>
    </location>
</feature>
<reference evidence="2" key="1">
    <citation type="journal article" date="2016" name="Gigascience">
        <title>De novo construction of an expanded transcriptome assembly for the western tarnished plant bug, Lygus hesperus.</title>
        <authorList>
            <person name="Tassone E.E."/>
            <person name="Geib S.M."/>
            <person name="Hall B."/>
            <person name="Fabrick J.A."/>
            <person name="Brent C.S."/>
            <person name="Hull J.J."/>
        </authorList>
    </citation>
    <scope>NUCLEOTIDE SEQUENCE</scope>
</reference>
<feature type="compositionally biased region" description="Low complexity" evidence="1">
    <location>
        <begin position="95"/>
        <end position="111"/>
    </location>
</feature>
<dbReference type="PANTHER" id="PTHR33828">
    <property type="entry name" value="OS05G0596200 PROTEIN"/>
    <property type="match status" value="1"/>
</dbReference>
<dbReference type="PANTHER" id="PTHR33828:SF2">
    <property type="entry name" value="NUCLEOLIN"/>
    <property type="match status" value="1"/>
</dbReference>
<evidence type="ECO:0000256" key="1">
    <source>
        <dbReference type="SAM" id="MobiDB-lite"/>
    </source>
</evidence>
<feature type="region of interest" description="Disordered" evidence="1">
    <location>
        <begin position="85"/>
        <end position="133"/>
    </location>
</feature>
<dbReference type="AlphaFoldDB" id="A0A146M3K3"/>
<proteinExistence type="predicted"/>
<feature type="region of interest" description="Disordered" evidence="1">
    <location>
        <begin position="1"/>
        <end position="29"/>
    </location>
</feature>
<accession>A0A146M3K3</accession>
<name>A0A146M3K3_LYGHE</name>